<keyword evidence="7 10" id="KW-0238">DNA-binding</keyword>
<evidence type="ECO:0000256" key="1">
    <source>
        <dbReference type="ARBA" id="ARBA00004496"/>
    </source>
</evidence>
<dbReference type="InterPro" id="IPR004107">
    <property type="entry name" value="Integrase_SAM-like_N"/>
</dbReference>
<dbReference type="PANTHER" id="PTHR30349">
    <property type="entry name" value="PHAGE INTEGRASE-RELATED"/>
    <property type="match status" value="1"/>
</dbReference>
<accession>A0A9E2P179</accession>
<dbReference type="Gene3D" id="1.10.443.10">
    <property type="entry name" value="Intergrase catalytic core"/>
    <property type="match status" value="1"/>
</dbReference>
<evidence type="ECO:0000256" key="7">
    <source>
        <dbReference type="ARBA" id="ARBA00023125"/>
    </source>
</evidence>
<keyword evidence="5 10" id="KW-0159">Chromosome partition</keyword>
<dbReference type="InterPro" id="IPR011010">
    <property type="entry name" value="DNA_brk_join_enz"/>
</dbReference>
<dbReference type="NCBIfam" id="TIGR02224">
    <property type="entry name" value="recomb_XerC"/>
    <property type="match status" value="1"/>
</dbReference>
<keyword evidence="3 10" id="KW-0963">Cytoplasm</keyword>
<dbReference type="InterPro" id="IPR010998">
    <property type="entry name" value="Integrase_recombinase_N"/>
</dbReference>
<dbReference type="Pfam" id="PF00589">
    <property type="entry name" value="Phage_integrase"/>
    <property type="match status" value="1"/>
</dbReference>
<dbReference type="Pfam" id="PF02899">
    <property type="entry name" value="Phage_int_SAM_1"/>
    <property type="match status" value="1"/>
</dbReference>
<evidence type="ECO:0000256" key="10">
    <source>
        <dbReference type="HAMAP-Rule" id="MF_01808"/>
    </source>
</evidence>
<evidence type="ECO:0000313" key="15">
    <source>
        <dbReference type="Proteomes" id="UP000823865"/>
    </source>
</evidence>
<comment type="caution">
    <text evidence="14">The sequence shown here is derived from an EMBL/GenBank/DDBJ whole genome shotgun (WGS) entry which is preliminary data.</text>
</comment>
<feature type="domain" description="Tyr recombinase" evidence="12">
    <location>
        <begin position="106"/>
        <end position="290"/>
    </location>
</feature>
<dbReference type="Gene3D" id="1.10.150.130">
    <property type="match status" value="1"/>
</dbReference>
<evidence type="ECO:0000256" key="8">
    <source>
        <dbReference type="ARBA" id="ARBA00023172"/>
    </source>
</evidence>
<dbReference type="GO" id="GO:0051301">
    <property type="term" value="P:cell division"/>
    <property type="evidence" value="ECO:0007669"/>
    <property type="project" value="UniProtKB-UniRule"/>
</dbReference>
<dbReference type="PROSITE" id="PS51898">
    <property type="entry name" value="TYR_RECOMBINASE"/>
    <property type="match status" value="1"/>
</dbReference>
<dbReference type="SUPFAM" id="SSF56349">
    <property type="entry name" value="DNA breaking-rejoining enzymes"/>
    <property type="match status" value="1"/>
</dbReference>
<reference evidence="14" key="2">
    <citation type="submission" date="2021-04" db="EMBL/GenBank/DDBJ databases">
        <authorList>
            <person name="Gilroy R."/>
        </authorList>
    </citation>
    <scope>NUCLEOTIDE SEQUENCE</scope>
    <source>
        <strain evidence="14">G3-2149</strain>
    </source>
</reference>
<evidence type="ECO:0000259" key="13">
    <source>
        <dbReference type="PROSITE" id="PS51900"/>
    </source>
</evidence>
<feature type="active site" evidence="10">
    <location>
        <position position="242"/>
    </location>
</feature>
<organism evidence="14 15">
    <name type="scientific">Candidatus Paraprevotella stercoravium</name>
    <dbReference type="NCBI Taxonomy" id="2838725"/>
    <lineage>
        <taxon>Bacteria</taxon>
        <taxon>Pseudomonadati</taxon>
        <taxon>Bacteroidota</taxon>
        <taxon>Bacteroidia</taxon>
        <taxon>Bacteroidales</taxon>
        <taxon>Prevotellaceae</taxon>
        <taxon>Paraprevotella</taxon>
    </lineage>
</organism>
<evidence type="ECO:0000313" key="14">
    <source>
        <dbReference type="EMBL" id="MBU3853684.1"/>
    </source>
</evidence>
<dbReference type="GO" id="GO:0006313">
    <property type="term" value="P:DNA transposition"/>
    <property type="evidence" value="ECO:0007669"/>
    <property type="project" value="UniProtKB-UniRule"/>
</dbReference>
<dbReference type="InterPro" id="IPR011931">
    <property type="entry name" value="Recomb_XerC"/>
</dbReference>
<dbReference type="InterPro" id="IPR050090">
    <property type="entry name" value="Tyrosine_recombinase_XerCD"/>
</dbReference>
<comment type="subunit">
    <text evidence="10">Forms a cyclic heterotetrameric complex composed of two molecules of XerC and two molecules of XerD.</text>
</comment>
<dbReference type="GO" id="GO:0005737">
    <property type="term" value="C:cytoplasm"/>
    <property type="evidence" value="ECO:0007669"/>
    <property type="project" value="UniProtKB-SubCell"/>
</dbReference>
<dbReference type="InterPro" id="IPR023009">
    <property type="entry name" value="Tyrosine_recombinase_XerC/XerD"/>
</dbReference>
<feature type="active site" description="O-(3'-phospho-DNA)-tyrosine intermediate" evidence="10">
    <location>
        <position position="277"/>
    </location>
</feature>
<reference evidence="14" key="1">
    <citation type="journal article" date="2021" name="PeerJ">
        <title>Extensive microbial diversity within the chicken gut microbiome revealed by metagenomics and culture.</title>
        <authorList>
            <person name="Gilroy R."/>
            <person name="Ravi A."/>
            <person name="Getino M."/>
            <person name="Pursley I."/>
            <person name="Horton D.L."/>
            <person name="Alikhan N.F."/>
            <person name="Baker D."/>
            <person name="Gharbi K."/>
            <person name="Hall N."/>
            <person name="Watson M."/>
            <person name="Adriaenssens E.M."/>
            <person name="Foster-Nyarko E."/>
            <person name="Jarju S."/>
            <person name="Secka A."/>
            <person name="Antonio M."/>
            <person name="Oren A."/>
            <person name="Chaudhuri R.R."/>
            <person name="La Ragione R."/>
            <person name="Hildebrand F."/>
            <person name="Pallen M.J."/>
        </authorList>
    </citation>
    <scope>NUCLEOTIDE SEQUENCE</scope>
    <source>
        <strain evidence="14">G3-2149</strain>
    </source>
</reference>
<evidence type="ECO:0000256" key="5">
    <source>
        <dbReference type="ARBA" id="ARBA00022829"/>
    </source>
</evidence>
<feature type="domain" description="Core-binding (CB)" evidence="13">
    <location>
        <begin position="1"/>
        <end position="85"/>
    </location>
</feature>
<protein>
    <recommendedName>
        <fullName evidence="10 11">Tyrosine recombinase XerC</fullName>
    </recommendedName>
</protein>
<dbReference type="EMBL" id="JAHLFU010000164">
    <property type="protein sequence ID" value="MBU3853684.1"/>
    <property type="molecule type" value="Genomic_DNA"/>
</dbReference>
<dbReference type="InterPro" id="IPR044068">
    <property type="entry name" value="CB"/>
</dbReference>
<gene>
    <name evidence="10 14" type="primary">xerC</name>
    <name evidence="14" type="ORF">H9789_07700</name>
</gene>
<dbReference type="InterPro" id="IPR013762">
    <property type="entry name" value="Integrase-like_cat_sf"/>
</dbReference>
<dbReference type="GO" id="GO:0009037">
    <property type="term" value="F:tyrosine-based site-specific recombinase activity"/>
    <property type="evidence" value="ECO:0007669"/>
    <property type="project" value="UniProtKB-UniRule"/>
</dbReference>
<dbReference type="GO" id="GO:0003677">
    <property type="term" value="F:DNA binding"/>
    <property type="evidence" value="ECO:0007669"/>
    <property type="project" value="UniProtKB-UniRule"/>
</dbReference>
<proteinExistence type="inferred from homology"/>
<dbReference type="PROSITE" id="PS51900">
    <property type="entry name" value="CB"/>
    <property type="match status" value="1"/>
</dbReference>
<evidence type="ECO:0000256" key="6">
    <source>
        <dbReference type="ARBA" id="ARBA00022908"/>
    </source>
</evidence>
<evidence type="ECO:0000259" key="12">
    <source>
        <dbReference type="PROSITE" id="PS51898"/>
    </source>
</evidence>
<sequence>MNLKDSFLDYLAYERNYSPRTLRSYRDDLNSFEEFCRNMDDSLTWEHVDSDIIRQWMVAMMEQGHKETSVNRRLSALRSFYKFALKRHLLEKDPTHLLSGPKKKKPLPYFVREAEMERLLDEESFSRDFDGVRDRLILSMFYQTGVRLSELAGLDLEDVDLARMQIRVLGKRNKVRLIPFGDDLRRLIQQYLDLRSRIVEDDRNVSAFLVSGRGVRASNNWVAEKVRFYLAQVTTLKKRSPHVLRHTFATVMLNHDADLESVKELLGHESLSTTEIYTHTTFEELKKVYKQAHPRA</sequence>
<comment type="subcellular location">
    <subcellularLocation>
        <location evidence="1 10">Cytoplasm</location>
    </subcellularLocation>
</comment>
<dbReference type="AlphaFoldDB" id="A0A9E2P179"/>
<keyword evidence="9 10" id="KW-0131">Cell cycle</keyword>
<dbReference type="InterPro" id="IPR002104">
    <property type="entry name" value="Integrase_catalytic"/>
</dbReference>
<keyword evidence="4 10" id="KW-0132">Cell division</keyword>
<name>A0A9E2P179_9BACT</name>
<feature type="active site" evidence="10">
    <location>
        <position position="268"/>
    </location>
</feature>
<dbReference type="HAMAP" id="MF_01808">
    <property type="entry name" value="Recomb_XerC_XerD"/>
    <property type="match status" value="1"/>
</dbReference>
<feature type="active site" evidence="10">
    <location>
        <position position="245"/>
    </location>
</feature>
<comment type="similarity">
    <text evidence="2 10">Belongs to the 'phage' integrase family. XerC subfamily.</text>
</comment>
<evidence type="ECO:0000256" key="9">
    <source>
        <dbReference type="ARBA" id="ARBA00023306"/>
    </source>
</evidence>
<dbReference type="Proteomes" id="UP000823865">
    <property type="component" value="Unassembled WGS sequence"/>
</dbReference>
<evidence type="ECO:0000256" key="4">
    <source>
        <dbReference type="ARBA" id="ARBA00022618"/>
    </source>
</evidence>
<comment type="function">
    <text evidence="10">Site-specific tyrosine recombinase, which acts by catalyzing the cutting and rejoining of the recombining DNA molecules. The XerC-XerD complex is essential to convert dimers of the bacterial chromosome into monomers to permit their segregation at cell division. It also contributes to the segregational stability of plasmids.</text>
</comment>
<feature type="active site" evidence="10">
    <location>
        <position position="147"/>
    </location>
</feature>
<evidence type="ECO:0000256" key="11">
    <source>
        <dbReference type="NCBIfam" id="TIGR02224"/>
    </source>
</evidence>
<dbReference type="PANTHER" id="PTHR30349:SF77">
    <property type="entry name" value="TYROSINE RECOMBINASE XERC"/>
    <property type="match status" value="1"/>
</dbReference>
<dbReference type="GO" id="GO:0007059">
    <property type="term" value="P:chromosome segregation"/>
    <property type="evidence" value="ECO:0007669"/>
    <property type="project" value="UniProtKB-UniRule"/>
</dbReference>
<evidence type="ECO:0000256" key="3">
    <source>
        <dbReference type="ARBA" id="ARBA00022490"/>
    </source>
</evidence>
<keyword evidence="8 10" id="KW-0233">DNA recombination</keyword>
<evidence type="ECO:0000256" key="2">
    <source>
        <dbReference type="ARBA" id="ARBA00006657"/>
    </source>
</evidence>
<keyword evidence="6 10" id="KW-0229">DNA integration</keyword>
<feature type="active site" evidence="10">
    <location>
        <position position="171"/>
    </location>
</feature>